<comment type="caution">
    <text evidence="1">The sequence shown here is derived from an EMBL/GenBank/DDBJ whole genome shotgun (WGS) entry which is preliminary data.</text>
</comment>
<reference evidence="1" key="1">
    <citation type="submission" date="2023-03" db="EMBL/GenBank/DDBJ databases">
        <title>Massive genome expansion in bonnet fungi (Mycena s.s.) driven by repeated elements and novel gene families across ecological guilds.</title>
        <authorList>
            <consortium name="Lawrence Berkeley National Laboratory"/>
            <person name="Harder C.B."/>
            <person name="Miyauchi S."/>
            <person name="Viragh M."/>
            <person name="Kuo A."/>
            <person name="Thoen E."/>
            <person name="Andreopoulos B."/>
            <person name="Lu D."/>
            <person name="Skrede I."/>
            <person name="Drula E."/>
            <person name="Henrissat B."/>
            <person name="Morin E."/>
            <person name="Kohler A."/>
            <person name="Barry K."/>
            <person name="LaButti K."/>
            <person name="Morin E."/>
            <person name="Salamov A."/>
            <person name="Lipzen A."/>
            <person name="Mereny Z."/>
            <person name="Hegedus B."/>
            <person name="Baldrian P."/>
            <person name="Stursova M."/>
            <person name="Weitz H."/>
            <person name="Taylor A."/>
            <person name="Grigoriev I.V."/>
            <person name="Nagy L.G."/>
            <person name="Martin F."/>
            <person name="Kauserud H."/>
        </authorList>
    </citation>
    <scope>NUCLEOTIDE SEQUENCE</scope>
    <source>
        <strain evidence="1">CBHHK188m</strain>
    </source>
</reference>
<dbReference type="Proteomes" id="UP001215280">
    <property type="component" value="Unassembled WGS sequence"/>
</dbReference>
<accession>A0AAD7KAZ7</accession>
<proteinExistence type="predicted"/>
<gene>
    <name evidence="1" type="ORF">DFH07DRAFT_765637</name>
</gene>
<protein>
    <submittedName>
        <fullName evidence="1">Uncharacterized protein</fullName>
    </submittedName>
</protein>
<dbReference type="EMBL" id="JARJLG010000007">
    <property type="protein sequence ID" value="KAJ7779347.1"/>
    <property type="molecule type" value="Genomic_DNA"/>
</dbReference>
<dbReference type="AlphaFoldDB" id="A0AAD7KAZ7"/>
<evidence type="ECO:0000313" key="1">
    <source>
        <dbReference type="EMBL" id="KAJ7779347.1"/>
    </source>
</evidence>
<organism evidence="1 2">
    <name type="scientific">Mycena maculata</name>
    <dbReference type="NCBI Taxonomy" id="230809"/>
    <lineage>
        <taxon>Eukaryota</taxon>
        <taxon>Fungi</taxon>
        <taxon>Dikarya</taxon>
        <taxon>Basidiomycota</taxon>
        <taxon>Agaricomycotina</taxon>
        <taxon>Agaricomycetes</taxon>
        <taxon>Agaricomycetidae</taxon>
        <taxon>Agaricales</taxon>
        <taxon>Marasmiineae</taxon>
        <taxon>Mycenaceae</taxon>
        <taxon>Mycena</taxon>
    </lineage>
</organism>
<name>A0AAD7KAZ7_9AGAR</name>
<evidence type="ECO:0000313" key="2">
    <source>
        <dbReference type="Proteomes" id="UP001215280"/>
    </source>
</evidence>
<sequence>MLTSAQTLPVCEPLFLGSPCAAAVVLTGAQTPPASCESQFLGLPCAAAVMLTSAQTSPGCESQFLGSPCAAAVMLTRSFLDIIPLLYIEHSVCDSQNTTVTTCISTLTHHSIFEHFHSTSGVKVAVAICMCAQQIFFDGSARKKTFTPAFGRAVGIYRNKVPASGLLDDMECWVERWAEQSNSTNVAFGDDPDFFQKASLTKNNCRHVNEHDPRGCRYDK</sequence>
<keyword evidence="2" id="KW-1185">Reference proteome</keyword>